<dbReference type="PROSITE" id="PS51450">
    <property type="entry name" value="LRR"/>
    <property type="match status" value="6"/>
</dbReference>
<feature type="compositionally biased region" description="Basic and acidic residues" evidence="3">
    <location>
        <begin position="1143"/>
        <end position="1169"/>
    </location>
</feature>
<gene>
    <name evidence="4" type="ORF">BLNAU_792</name>
</gene>
<accession>A0ABQ9YKI0</accession>
<dbReference type="InterPro" id="IPR001611">
    <property type="entry name" value="Leu-rich_rpt"/>
</dbReference>
<feature type="compositionally biased region" description="Basic and acidic residues" evidence="3">
    <location>
        <begin position="1200"/>
        <end position="1213"/>
    </location>
</feature>
<evidence type="ECO:0000256" key="1">
    <source>
        <dbReference type="ARBA" id="ARBA00022614"/>
    </source>
</evidence>
<evidence type="ECO:0000256" key="3">
    <source>
        <dbReference type="SAM" id="MobiDB-lite"/>
    </source>
</evidence>
<evidence type="ECO:0000256" key="2">
    <source>
        <dbReference type="ARBA" id="ARBA00022737"/>
    </source>
</evidence>
<feature type="compositionally biased region" description="Basic and acidic residues" evidence="3">
    <location>
        <begin position="945"/>
        <end position="960"/>
    </location>
</feature>
<keyword evidence="2" id="KW-0677">Repeat</keyword>
<dbReference type="SMART" id="SM00365">
    <property type="entry name" value="LRR_SD22"/>
    <property type="match status" value="5"/>
</dbReference>
<feature type="compositionally biased region" description="Basic and acidic residues" evidence="3">
    <location>
        <begin position="1101"/>
        <end position="1128"/>
    </location>
</feature>
<feature type="compositionally biased region" description="Low complexity" evidence="3">
    <location>
        <begin position="1217"/>
        <end position="1226"/>
    </location>
</feature>
<feature type="compositionally biased region" description="Polar residues" evidence="3">
    <location>
        <begin position="1183"/>
        <end position="1193"/>
    </location>
</feature>
<dbReference type="InterPro" id="IPR003591">
    <property type="entry name" value="Leu-rich_rpt_typical-subtyp"/>
</dbReference>
<feature type="region of interest" description="Disordered" evidence="3">
    <location>
        <begin position="1101"/>
        <end position="1259"/>
    </location>
</feature>
<dbReference type="InterPro" id="IPR052595">
    <property type="entry name" value="LRRC69/RLP"/>
</dbReference>
<protein>
    <submittedName>
        <fullName evidence="4">Leucine-rich repeat protein soc-2 like protein</fullName>
    </submittedName>
</protein>
<feature type="compositionally biased region" description="Acidic residues" evidence="3">
    <location>
        <begin position="1231"/>
        <end position="1259"/>
    </location>
</feature>
<dbReference type="SMART" id="SM00364">
    <property type="entry name" value="LRR_BAC"/>
    <property type="match status" value="6"/>
</dbReference>
<organism evidence="4 5">
    <name type="scientific">Blattamonas nauphoetae</name>
    <dbReference type="NCBI Taxonomy" id="2049346"/>
    <lineage>
        <taxon>Eukaryota</taxon>
        <taxon>Metamonada</taxon>
        <taxon>Preaxostyla</taxon>
        <taxon>Oxymonadida</taxon>
        <taxon>Blattamonas</taxon>
    </lineage>
</organism>
<keyword evidence="1" id="KW-0433">Leucine-rich repeat</keyword>
<feature type="compositionally biased region" description="Low complexity" evidence="3">
    <location>
        <begin position="1129"/>
        <end position="1142"/>
    </location>
</feature>
<dbReference type="Pfam" id="PF13855">
    <property type="entry name" value="LRR_8"/>
    <property type="match status" value="2"/>
</dbReference>
<name>A0ABQ9YKI0_9EUKA</name>
<reference evidence="4 5" key="1">
    <citation type="journal article" date="2022" name="bioRxiv">
        <title>Genomics of Preaxostyla Flagellates Illuminates Evolutionary Transitions and the Path Towards Mitochondrial Loss.</title>
        <authorList>
            <person name="Novak L.V.F."/>
            <person name="Treitli S.C."/>
            <person name="Pyrih J."/>
            <person name="Halakuc P."/>
            <person name="Pipaliya S.V."/>
            <person name="Vacek V."/>
            <person name="Brzon O."/>
            <person name="Soukal P."/>
            <person name="Eme L."/>
            <person name="Dacks J.B."/>
            <person name="Karnkowska A."/>
            <person name="Elias M."/>
            <person name="Hampl V."/>
        </authorList>
    </citation>
    <scope>NUCLEOTIDE SEQUENCE [LARGE SCALE GENOMIC DNA]</scope>
    <source>
        <strain evidence="4">NAU3</strain>
        <tissue evidence="4">Gut</tissue>
    </source>
</reference>
<dbReference type="SMART" id="SM00369">
    <property type="entry name" value="LRR_TYP"/>
    <property type="match status" value="9"/>
</dbReference>
<dbReference type="SUPFAM" id="SSF52058">
    <property type="entry name" value="L domain-like"/>
    <property type="match status" value="1"/>
</dbReference>
<dbReference type="PANTHER" id="PTHR48057:SF19">
    <property type="entry name" value="LEUCINE-RICH REPEAT-CONTAINING N-TERMINAL PLANT-TYPE DOMAIN-CONTAINING PROTEIN"/>
    <property type="match status" value="1"/>
</dbReference>
<evidence type="ECO:0000313" key="5">
    <source>
        <dbReference type="Proteomes" id="UP001281761"/>
    </source>
</evidence>
<comment type="caution">
    <text evidence="4">The sequence shown here is derived from an EMBL/GenBank/DDBJ whole genome shotgun (WGS) entry which is preliminary data.</text>
</comment>
<dbReference type="EMBL" id="JARBJD010000003">
    <property type="protein sequence ID" value="KAK2964261.1"/>
    <property type="molecule type" value="Genomic_DNA"/>
</dbReference>
<evidence type="ECO:0000313" key="4">
    <source>
        <dbReference type="EMBL" id="KAK2964261.1"/>
    </source>
</evidence>
<feature type="region of interest" description="Disordered" evidence="3">
    <location>
        <begin position="945"/>
        <end position="1038"/>
    </location>
</feature>
<dbReference type="Proteomes" id="UP001281761">
    <property type="component" value="Unassembled WGS sequence"/>
</dbReference>
<sequence length="1259" mass="143617">MEEIGTTYTELQPLHCGVFASPLLDKSEIIQIISEENLNIDVTVSERKILFTFEGMDDVLLETLVTKDRPSIDVALLCFSMKNTQTLFDLLSVAHKLRLNSTVPFVMVGVHSDAWTDTEYLESIYQSEILEKADVTNSIVADGPARRSGLTALVEPIPSLVLPYDIEVILQETQSVDCVYLPNFPCHQNELFYDKWQTLLMVNKELQVQPYEAVKLHMARATKPEIMSDFCYFGSTADFFKTINTPLSEDDTYKPTLENEHKAYIQSVMTQIALVGYKRYLEVRAPNISGSSRSHTHLRNEIEKGETIALSPHRLDLRFKGLLHFPPVEKLPPHPLLNEETVNELIQFHQDQIVIKAGAQETRGGANMKNQSLTDIDIAHGSVFAGSTSLRRHSLSRGSVNLSQPIDIETGFSDKADELFPQTSYDFVEEVIAKAFTGIAVDLNEREKALLERKAQSKNIFQRMRIDDELEELEHESERAIVPISQLQNEMPPNLSLLCSELDLSYNAIKALPQKSIAQYSHLVYLNLSHNPICTLTKFVESLGNLKRLDLSHCFFTTFNFNLPKSLVSLNLSHNLLNDETFYNIGNMDEDLTIVINIPTLQELDLSFNEFVGIPTSIVEMTSLLSLSMIGNKLRTFPIVHVGHSGAFFDNLEYLDISGNEFEKIEIPTSMTKLKYINLQYNQLSAIPNLSVFKHTQMTELNFTGNKITRLPSHLSDIAQLTRLTLSHNNLTKLADLIYKLDKLEYLDLSHNDFKYLPAVVQHLKKLHTLILSHNLLELYASSSMHMPESLKVLDLSSNHLLTIPNSIGKLKGLEKLIIRDNFIQTLPVSLKNCHELQEIDISRNPMFTIPEEIDSATLTINIADSPLCSRLDNVTKFSAKWFHKQVERCHIQYGYKSELDSYIVSFKDPNNDLPFPQVCAKLQPVLGDASGSEKTELREELRVRTPTREMQTRRGDQEMQKMGFDGDEDQTLLVREKERQTRVGTRADQSKENDDPTPQLHSESGVPVSNPLETLSSNLPPPPVTSKQARLTEEADEQSALKQRIELERHYRNRRSFPLLRMLGVEINEMKKFSKTQEKSKRNEELERLVEEEKLRREAKINEMNRNRARQKNEMQRQMELEKKKQQESQQRQQADQAKQSAEAERRRWEEEVEKQVQEKTQEIRQQEMDNMNLDDLLFAPATSTTAQQNKYNAMKQKAKLDAEARVKKALQERQAAAAAAAAAANTQNEDGDDESDGEEESDEEEESYDESDEEATE</sequence>
<keyword evidence="5" id="KW-1185">Reference proteome</keyword>
<dbReference type="Gene3D" id="3.80.10.10">
    <property type="entry name" value="Ribonuclease Inhibitor"/>
    <property type="match status" value="4"/>
</dbReference>
<dbReference type="SUPFAM" id="SSF52047">
    <property type="entry name" value="RNI-like"/>
    <property type="match status" value="1"/>
</dbReference>
<dbReference type="PANTHER" id="PTHR48057">
    <property type="entry name" value="LEUCINE-RICH REPEAT SERINE/THREONINE-PROTEIN KINASE 1"/>
    <property type="match status" value="1"/>
</dbReference>
<proteinExistence type="predicted"/>
<dbReference type="InterPro" id="IPR032675">
    <property type="entry name" value="LRR_dom_sf"/>
</dbReference>
<dbReference type="Pfam" id="PF12799">
    <property type="entry name" value="LRR_4"/>
    <property type="match status" value="1"/>
</dbReference>
<dbReference type="InterPro" id="IPR025875">
    <property type="entry name" value="Leu-rich_rpt_4"/>
</dbReference>